<feature type="compositionally biased region" description="Polar residues" evidence="1">
    <location>
        <begin position="181"/>
        <end position="192"/>
    </location>
</feature>
<dbReference type="EMBL" id="KZ084089">
    <property type="protein sequence ID" value="OSD07122.1"/>
    <property type="molecule type" value="Genomic_DNA"/>
</dbReference>
<feature type="compositionally biased region" description="Low complexity" evidence="1">
    <location>
        <begin position="200"/>
        <end position="211"/>
    </location>
</feature>
<feature type="compositionally biased region" description="Low complexity" evidence="1">
    <location>
        <begin position="231"/>
        <end position="244"/>
    </location>
</feature>
<evidence type="ECO:0000313" key="2">
    <source>
        <dbReference type="EMBL" id="OSD07122.1"/>
    </source>
</evidence>
<feature type="region of interest" description="Disordered" evidence="1">
    <location>
        <begin position="175"/>
        <end position="244"/>
    </location>
</feature>
<gene>
    <name evidence="2" type="ORF">PYCCODRAFT_1422572</name>
</gene>
<name>A0A1Y2J4J7_TRAC3</name>
<reference evidence="2 3" key="1">
    <citation type="journal article" date="2015" name="Biotechnol. Biofuels">
        <title>Enhanced degradation of softwood versus hardwood by the white-rot fungus Pycnoporus coccineus.</title>
        <authorList>
            <person name="Couturier M."/>
            <person name="Navarro D."/>
            <person name="Chevret D."/>
            <person name="Henrissat B."/>
            <person name="Piumi F."/>
            <person name="Ruiz-Duenas F.J."/>
            <person name="Martinez A.T."/>
            <person name="Grigoriev I.V."/>
            <person name="Riley R."/>
            <person name="Lipzen A."/>
            <person name="Berrin J.G."/>
            <person name="Master E.R."/>
            <person name="Rosso M.N."/>
        </authorList>
    </citation>
    <scope>NUCLEOTIDE SEQUENCE [LARGE SCALE GENOMIC DNA]</scope>
    <source>
        <strain evidence="2 3">BRFM310</strain>
    </source>
</reference>
<keyword evidence="3" id="KW-1185">Reference proteome</keyword>
<protein>
    <submittedName>
        <fullName evidence="2">Uncharacterized protein</fullName>
    </submittedName>
</protein>
<feature type="compositionally biased region" description="Polar residues" evidence="1">
    <location>
        <begin position="346"/>
        <end position="355"/>
    </location>
</feature>
<evidence type="ECO:0000313" key="3">
    <source>
        <dbReference type="Proteomes" id="UP000193067"/>
    </source>
</evidence>
<proteinExistence type="predicted"/>
<dbReference type="Proteomes" id="UP000193067">
    <property type="component" value="Unassembled WGS sequence"/>
</dbReference>
<accession>A0A1Y2J4J7</accession>
<sequence>MSVSTTTTATYELVKYSRAYGHAKISSNQSEQAAAELQWQHFVNPVIRLTMNTRKSAEGHLESFRLKIVWTFSAGPNAMDVDQREVVFEDLDLVTYSSVTSLQPSQGMPLKAVYQGATAGLRYQYPRASGTGTAPQYRRFQIVFQSDTSAAAFIESIRFICPCKVNVPPARIAGAPPVHSRPSTGIVSQTPHTKAPGENRAAQRPLRPAAPTMSVDDPPPPMKHAGTYLHPTSSFSSTPPTWNSSQNLYSSQVPPVFDSAAGQSCVSAAFAPSGYPGDDVSTLGRPSSAVTALSAIAQHSSSDPVSALTGAVDAYTPADVPPPLGHASTGATLVDRPTSVPRPPQTRITQSGQAHSGSSDTSLPSSSFPHSSSSPPPFLRARPSSPDLMPPPPLPTAAAAVKALQRTGTSRRTPVTSAAGLPTASRTAEATGDHLDVPEGSASSAPVVDHARAGGSAPTSIMETLGDSAGLYDLSKDELEKVIAEVIREEGFAELLKALDGMWRVKGLDLLRVAPFINVTSTVFVASEASIAREDDPTP</sequence>
<feature type="compositionally biased region" description="Polar residues" evidence="1">
    <location>
        <begin position="406"/>
        <end position="416"/>
    </location>
</feature>
<organism evidence="2 3">
    <name type="scientific">Trametes coccinea (strain BRFM310)</name>
    <name type="common">Pycnoporus coccineus</name>
    <dbReference type="NCBI Taxonomy" id="1353009"/>
    <lineage>
        <taxon>Eukaryota</taxon>
        <taxon>Fungi</taxon>
        <taxon>Dikarya</taxon>
        <taxon>Basidiomycota</taxon>
        <taxon>Agaricomycotina</taxon>
        <taxon>Agaricomycetes</taxon>
        <taxon>Polyporales</taxon>
        <taxon>Polyporaceae</taxon>
        <taxon>Trametes</taxon>
    </lineage>
</organism>
<evidence type="ECO:0000256" key="1">
    <source>
        <dbReference type="SAM" id="MobiDB-lite"/>
    </source>
</evidence>
<dbReference type="AlphaFoldDB" id="A0A1Y2J4J7"/>
<feature type="region of interest" description="Disordered" evidence="1">
    <location>
        <begin position="319"/>
        <end position="460"/>
    </location>
</feature>
<feature type="compositionally biased region" description="Low complexity" evidence="1">
    <location>
        <begin position="356"/>
        <end position="373"/>
    </location>
</feature>
<dbReference type="OrthoDB" id="3364736at2759"/>